<accession>A0A814WVB3</accession>
<gene>
    <name evidence="1" type="ORF">GPM918_LOCUS24038</name>
    <name evidence="2" type="ORF">SRO942_LOCUS24037</name>
</gene>
<evidence type="ECO:0008006" key="4">
    <source>
        <dbReference type="Google" id="ProtNLM"/>
    </source>
</evidence>
<evidence type="ECO:0000313" key="2">
    <source>
        <dbReference type="EMBL" id="CAF3971687.1"/>
    </source>
</evidence>
<comment type="caution">
    <text evidence="1">The sequence shown here is derived from an EMBL/GenBank/DDBJ whole genome shotgun (WGS) entry which is preliminary data.</text>
</comment>
<reference evidence="1" key="1">
    <citation type="submission" date="2021-02" db="EMBL/GenBank/DDBJ databases">
        <authorList>
            <person name="Nowell W R."/>
        </authorList>
    </citation>
    <scope>NUCLEOTIDE SEQUENCE</scope>
</reference>
<dbReference type="AlphaFoldDB" id="A0A814WVB3"/>
<sequence length="219" mass="25510">MILTDLPAEILLYIFQFIQNKIDIFYSFYGIHNKRLYQLIKTNFTESTVDLSVPLIFDNNILNYKFLLNNISLKIKHLVLNGNEQLEFLFSSDTKIDFPNLTNLTLLSINYKSFLDYSPITLTISYLYILFDGNPHKTSSSINEDVSRYLFSNKNNLSIVIIENIHLSRIFDISLSLTQLNITVKYYSDLIYLLLNSNNITDLNVKCQYLDVIEGNFLI</sequence>
<organism evidence="1 3">
    <name type="scientific">Didymodactylos carnosus</name>
    <dbReference type="NCBI Taxonomy" id="1234261"/>
    <lineage>
        <taxon>Eukaryota</taxon>
        <taxon>Metazoa</taxon>
        <taxon>Spiralia</taxon>
        <taxon>Gnathifera</taxon>
        <taxon>Rotifera</taxon>
        <taxon>Eurotatoria</taxon>
        <taxon>Bdelloidea</taxon>
        <taxon>Philodinida</taxon>
        <taxon>Philodinidae</taxon>
        <taxon>Didymodactylos</taxon>
    </lineage>
</organism>
<keyword evidence="3" id="KW-1185">Reference proteome</keyword>
<dbReference type="Proteomes" id="UP000663829">
    <property type="component" value="Unassembled WGS sequence"/>
</dbReference>
<evidence type="ECO:0000313" key="1">
    <source>
        <dbReference type="EMBL" id="CAF1207498.1"/>
    </source>
</evidence>
<dbReference type="EMBL" id="CAJOBC010008817">
    <property type="protein sequence ID" value="CAF3971687.1"/>
    <property type="molecule type" value="Genomic_DNA"/>
</dbReference>
<evidence type="ECO:0000313" key="3">
    <source>
        <dbReference type="Proteomes" id="UP000663829"/>
    </source>
</evidence>
<protein>
    <recommendedName>
        <fullName evidence="4">F-box domain-containing protein</fullName>
    </recommendedName>
</protein>
<proteinExistence type="predicted"/>
<dbReference type="Proteomes" id="UP000681722">
    <property type="component" value="Unassembled WGS sequence"/>
</dbReference>
<dbReference type="EMBL" id="CAJNOQ010008816">
    <property type="protein sequence ID" value="CAF1207498.1"/>
    <property type="molecule type" value="Genomic_DNA"/>
</dbReference>
<name>A0A814WVB3_9BILA</name>